<dbReference type="PANTHER" id="PTHR11049:SF16">
    <property type="entry name" value="PROTEIN VDLD"/>
    <property type="match status" value="1"/>
</dbReference>
<dbReference type="EMBL" id="JACHXP010000025">
    <property type="protein sequence ID" value="MBB3192293.1"/>
    <property type="molecule type" value="Genomic_DNA"/>
</dbReference>
<dbReference type="InterPro" id="IPR033120">
    <property type="entry name" value="HOTDOG_ACOT"/>
</dbReference>
<keyword evidence="7" id="KW-1185">Reference proteome</keyword>
<dbReference type="Proteomes" id="UP000547614">
    <property type="component" value="Unassembled WGS sequence"/>
</dbReference>
<comment type="similarity">
    <text evidence="1">Belongs to the acyl coenzyme A hydrolase family.</text>
</comment>
<name>A0A839V9H6_9GAMM</name>
<dbReference type="InterPro" id="IPR029069">
    <property type="entry name" value="HotDog_dom_sf"/>
</dbReference>
<dbReference type="PROSITE" id="PS51770">
    <property type="entry name" value="HOTDOG_ACOT"/>
    <property type="match status" value="1"/>
</dbReference>
<dbReference type="AlphaFoldDB" id="A0A839V9H6"/>
<reference evidence="6 7" key="1">
    <citation type="submission" date="2020-08" db="EMBL/GenBank/DDBJ databases">
        <title>Genomic Encyclopedia of Type Strains, Phase III (KMG-III): the genomes of soil and plant-associated and newly described type strains.</title>
        <authorList>
            <person name="Whitman W."/>
        </authorList>
    </citation>
    <scope>NUCLEOTIDE SEQUENCE [LARGE SCALE GENOMIC DNA]</scope>
    <source>
        <strain evidence="6 7">CECT 7282</strain>
    </source>
</reference>
<accession>A0A839V9H6</accession>
<evidence type="ECO:0000256" key="3">
    <source>
        <dbReference type="PROSITE-ProRule" id="PRU01106"/>
    </source>
</evidence>
<dbReference type="GO" id="GO:0052816">
    <property type="term" value="F:long-chain fatty acyl-CoA hydrolase activity"/>
    <property type="evidence" value="ECO:0007669"/>
    <property type="project" value="TreeGrafter"/>
</dbReference>
<dbReference type="CDD" id="cd03442">
    <property type="entry name" value="BFIT_BACH"/>
    <property type="match status" value="1"/>
</dbReference>
<dbReference type="GO" id="GO:0005829">
    <property type="term" value="C:cytosol"/>
    <property type="evidence" value="ECO:0007669"/>
    <property type="project" value="TreeGrafter"/>
</dbReference>
<dbReference type="Pfam" id="PF03061">
    <property type="entry name" value="4HBT"/>
    <property type="match status" value="1"/>
</dbReference>
<proteinExistence type="inferred from homology"/>
<comment type="caution">
    <text evidence="6">The sequence shown here is derived from an EMBL/GenBank/DDBJ whole genome shotgun (WGS) entry which is preliminary data.</text>
</comment>
<feature type="compositionally biased region" description="Basic and acidic residues" evidence="4">
    <location>
        <begin position="151"/>
        <end position="165"/>
    </location>
</feature>
<dbReference type="SUPFAM" id="SSF54637">
    <property type="entry name" value="Thioesterase/thiol ester dehydrase-isomerase"/>
    <property type="match status" value="1"/>
</dbReference>
<dbReference type="RefSeq" id="WP_183327801.1">
    <property type="nucleotide sequence ID" value="NZ_JACHXP010000025.1"/>
</dbReference>
<organism evidence="6 7">
    <name type="scientific">Halomonas cerina</name>
    <dbReference type="NCBI Taxonomy" id="447424"/>
    <lineage>
        <taxon>Bacteria</taxon>
        <taxon>Pseudomonadati</taxon>
        <taxon>Pseudomonadota</taxon>
        <taxon>Gammaproteobacteria</taxon>
        <taxon>Oceanospirillales</taxon>
        <taxon>Halomonadaceae</taxon>
        <taxon>Halomonas</taxon>
    </lineage>
</organism>
<evidence type="ECO:0000256" key="2">
    <source>
        <dbReference type="ARBA" id="ARBA00022801"/>
    </source>
</evidence>
<evidence type="ECO:0000313" key="7">
    <source>
        <dbReference type="Proteomes" id="UP000547614"/>
    </source>
</evidence>
<evidence type="ECO:0000313" key="6">
    <source>
        <dbReference type="EMBL" id="MBB3192293.1"/>
    </source>
</evidence>
<dbReference type="InterPro" id="IPR006683">
    <property type="entry name" value="Thioestr_dom"/>
</dbReference>
<feature type="region of interest" description="Disordered" evidence="4">
    <location>
        <begin position="142"/>
        <end position="174"/>
    </location>
</feature>
<dbReference type="InterPro" id="IPR040170">
    <property type="entry name" value="Cytosol_ACT"/>
</dbReference>
<sequence>MDEHSLPGQHELTMTVLMTPDMANFSGKVHGGAILKKLDEVAYACASRYSGHYVVTLSVDQVLFKQPIHVGELVTFLASVNHVGRSSMEIGIKVVAENIRDKVIRHTNSCYLSMVAVDGDGKPARVPPLPLATRAQKLRHEKAALRKKLRKQAEEEERRTQDEHGAALSAGEEP</sequence>
<evidence type="ECO:0000256" key="1">
    <source>
        <dbReference type="ARBA" id="ARBA00010458"/>
    </source>
</evidence>
<evidence type="ECO:0000256" key="4">
    <source>
        <dbReference type="SAM" id="MobiDB-lite"/>
    </source>
</evidence>
<dbReference type="Gene3D" id="3.10.129.10">
    <property type="entry name" value="Hotdog Thioesterase"/>
    <property type="match status" value="1"/>
</dbReference>
<protein>
    <submittedName>
        <fullName evidence="6">Acyl-CoA hydrolase</fullName>
    </submittedName>
</protein>
<dbReference type="PANTHER" id="PTHR11049">
    <property type="entry name" value="ACYL COENZYME A THIOESTER HYDROLASE"/>
    <property type="match status" value="1"/>
</dbReference>
<gene>
    <name evidence="6" type="ORF">FHR94_003581</name>
</gene>
<feature type="domain" description="HotDog ACOT-type" evidence="5">
    <location>
        <begin position="8"/>
        <end position="120"/>
    </location>
</feature>
<keyword evidence="2 3" id="KW-0378">Hydrolase</keyword>
<evidence type="ECO:0000259" key="5">
    <source>
        <dbReference type="PROSITE" id="PS51770"/>
    </source>
</evidence>
<dbReference type="GO" id="GO:0006637">
    <property type="term" value="P:acyl-CoA metabolic process"/>
    <property type="evidence" value="ECO:0007669"/>
    <property type="project" value="TreeGrafter"/>
</dbReference>